<comment type="caution">
    <text evidence="3">The sequence shown here is derived from an EMBL/GenBank/DDBJ whole genome shotgun (WGS) entry which is preliminary data.</text>
</comment>
<evidence type="ECO:0000256" key="1">
    <source>
        <dbReference type="SAM" id="SignalP"/>
    </source>
</evidence>
<evidence type="ECO:0000313" key="3">
    <source>
        <dbReference type="EMBL" id="PMS24152.1"/>
    </source>
</evidence>
<dbReference type="Pfam" id="PF05860">
    <property type="entry name" value="TPS"/>
    <property type="match status" value="1"/>
</dbReference>
<dbReference type="SUPFAM" id="SSF51126">
    <property type="entry name" value="Pectin lyase-like"/>
    <property type="match status" value="1"/>
</dbReference>
<dbReference type="PANTHER" id="PTHR12338">
    <property type="entry name" value="AUTOTRANSPORTER"/>
    <property type="match status" value="1"/>
</dbReference>
<dbReference type="SMART" id="SM00912">
    <property type="entry name" value="Haemagg_act"/>
    <property type="match status" value="1"/>
</dbReference>
<accession>A0A2N7W418</accession>
<dbReference type="Gene3D" id="2.160.20.110">
    <property type="match status" value="1"/>
</dbReference>
<dbReference type="InterPro" id="IPR008638">
    <property type="entry name" value="FhaB/CdiA-like_TPS"/>
</dbReference>
<organism evidence="3 4">
    <name type="scientific">Trinickia soli</name>
    <dbReference type="NCBI Taxonomy" id="380675"/>
    <lineage>
        <taxon>Bacteria</taxon>
        <taxon>Pseudomonadati</taxon>
        <taxon>Pseudomonadota</taxon>
        <taxon>Betaproteobacteria</taxon>
        <taxon>Burkholderiales</taxon>
        <taxon>Burkholderiaceae</taxon>
        <taxon>Trinickia</taxon>
    </lineage>
</organism>
<feature type="domain" description="Filamentous haemagglutinin FhaB/tRNA nuclease CdiA-like TPS" evidence="2">
    <location>
        <begin position="35"/>
        <end position="146"/>
    </location>
</feature>
<proteinExistence type="predicted"/>
<dbReference type="Gene3D" id="2.160.20.10">
    <property type="entry name" value="Single-stranded right-handed beta-helix, Pectin lyase-like"/>
    <property type="match status" value="1"/>
</dbReference>
<evidence type="ECO:0000313" key="4">
    <source>
        <dbReference type="Proteomes" id="UP000235347"/>
    </source>
</evidence>
<protein>
    <submittedName>
        <fullName evidence="3">Filamentous hemagglutinin</fullName>
    </submittedName>
</protein>
<dbReference type="NCBIfam" id="TIGR01901">
    <property type="entry name" value="adhes_NPXG"/>
    <property type="match status" value="1"/>
</dbReference>
<evidence type="ECO:0000259" key="2">
    <source>
        <dbReference type="SMART" id="SM00912"/>
    </source>
</evidence>
<dbReference type="InterPro" id="IPR011050">
    <property type="entry name" value="Pectin_lyase_fold/virulence"/>
</dbReference>
<feature type="signal peptide" evidence="1">
    <location>
        <begin position="1"/>
        <end position="35"/>
    </location>
</feature>
<dbReference type="Proteomes" id="UP000235347">
    <property type="component" value="Unassembled WGS sequence"/>
</dbReference>
<name>A0A2N7W418_9BURK</name>
<dbReference type="EMBL" id="PNYB01000011">
    <property type="protein sequence ID" value="PMS24152.1"/>
    <property type="molecule type" value="Genomic_DNA"/>
</dbReference>
<reference evidence="3 4" key="1">
    <citation type="submission" date="2018-01" db="EMBL/GenBank/DDBJ databases">
        <title>Whole genome analyses suggest that Burkholderia sensu lato contains two further novel genera in the rhizoxinica-symbiotica group Mycetohabitans gen. nov., and Trinickia gen. nov.: implications for the evolution of diazotrophy and nodulation in the Burkholderiaceae.</title>
        <authorList>
            <person name="Estrada-de los Santos P."/>
            <person name="Palmer M."/>
            <person name="Chavez-Ramirez B."/>
            <person name="Beukes C."/>
            <person name="Steenkamp E.T."/>
            <person name="Hirsch A.M."/>
            <person name="Manyaka P."/>
            <person name="Maluk M."/>
            <person name="Lafos M."/>
            <person name="Crook M."/>
            <person name="Gross E."/>
            <person name="Simon M.F."/>
            <person name="Bueno dos Reis Junior F."/>
            <person name="Poole P.S."/>
            <person name="Venter S.N."/>
            <person name="James E.K."/>
        </authorList>
    </citation>
    <scope>NUCLEOTIDE SEQUENCE [LARGE SCALE GENOMIC DNA]</scope>
    <source>
        <strain evidence="3 4">GP25-8</strain>
    </source>
</reference>
<keyword evidence="4" id="KW-1185">Reference proteome</keyword>
<feature type="chain" id="PRO_5014944783" evidence="1">
    <location>
        <begin position="36"/>
        <end position="770"/>
    </location>
</feature>
<keyword evidence="1" id="KW-0732">Signal</keyword>
<dbReference type="AlphaFoldDB" id="A0A2N7W418"/>
<sequence length="770" mass="77525">MIVRPHVPLALRGTCLTLQRVVFCALSLSISHAQAGSLPAGGHFIAGSGSIATSGPTLTVNQSSSRGVVDWTSFSIASGNHVVFDNGAGATLNRVTGTSASTLLGTLSATGSVYLINPQGVVIGSSGVISTGGRFVGSTLDTSNAAFMQGAALTFAGNSNARIVNFGKIGSSGGDVVLIARNEVANMGSISAPKGTAELAAGQQILLQDSASGKQVFVLAGSRGTVFDTGAISAAQINLQAADGNVFALAGAHSPVRATGTATRDGHVWLVADRGNVVVGGPLVASDVGGKGGTVDTTANALSLCDSCGNPTITAAQWNLTTPSFTIESQAANVIARSLNAGTSVNLTTTGAPGDAGDLEVGSNLAWHGTASLTLAARHNVTIDAGETVKNQGNGNLTLRADTAALDNGGSVINQGTLDWSGSLGTASVLYDMNGTYSPGAQLANQGWVATPYSGLLSQFTAYKLVNTVNDLQNISLDLTGAYALGKDIAAAGTAFVPLGNTSTAFTGQFDGMGHTIDRLSFQQQAFWQPTGLFGVVGKTGIVRNVGVTNSNANYDDGPSGILAGDNQGLVTHSYTTGFLYATNENQTTTGGLVGQNDGTITRSWSGVSSDTQGLAGGLVGRNNGSIVQSYATGDVTGPLHVEPGGLVGDNTGFISQSYSTGKAQGGMGGGGLVYSNEGTINESFDVGLVNAYSPAGVAYLNTGTITSVYWDRQTTGQISGGNGVPVSQGLSTAQMSAPASFATWKFGAGGAWSMPVGATHPVLAWQQAQ</sequence>
<dbReference type="InterPro" id="IPR012334">
    <property type="entry name" value="Pectin_lyas_fold"/>
</dbReference>
<dbReference type="InterPro" id="IPR050909">
    <property type="entry name" value="Bact_Autotransporter_VF"/>
</dbReference>
<dbReference type="PANTHER" id="PTHR12338:SF5">
    <property type="entry name" value="ANTIGEN 43-RELATED"/>
    <property type="match status" value="1"/>
</dbReference>
<gene>
    <name evidence="3" type="ORF">C0Z19_14735</name>
</gene>